<evidence type="ECO:0000313" key="2">
    <source>
        <dbReference type="Proteomes" id="UP000768524"/>
    </source>
</evidence>
<comment type="caution">
    <text evidence="1">The sequence shown here is derived from an EMBL/GenBank/DDBJ whole genome shotgun (WGS) entry which is preliminary data.</text>
</comment>
<organism evidence="1 2">
    <name type="scientific">Pectobacterium brasiliense</name>
    <dbReference type="NCBI Taxonomy" id="180957"/>
    <lineage>
        <taxon>Bacteria</taxon>
        <taxon>Pseudomonadati</taxon>
        <taxon>Pseudomonadota</taxon>
        <taxon>Gammaproteobacteria</taxon>
        <taxon>Enterobacterales</taxon>
        <taxon>Pectobacteriaceae</taxon>
        <taxon>Pectobacterium</taxon>
    </lineage>
</organism>
<proteinExistence type="predicted"/>
<dbReference type="Pfam" id="PF02264">
    <property type="entry name" value="LamB"/>
    <property type="match status" value="1"/>
</dbReference>
<dbReference type="Gene3D" id="2.40.170.10">
    <property type="entry name" value="Porin, LamB type"/>
    <property type="match status" value="1"/>
</dbReference>
<name>A0AAE3BGM4_9GAMM</name>
<accession>A0AAE3BGM4</accession>
<dbReference type="GO" id="GO:0015288">
    <property type="term" value="F:porin activity"/>
    <property type="evidence" value="ECO:0007669"/>
    <property type="project" value="InterPro"/>
</dbReference>
<evidence type="ECO:0000313" key="1">
    <source>
        <dbReference type="EMBL" id="MBN3053874.1"/>
    </source>
</evidence>
<gene>
    <name evidence="1" type="ORF">H4F45_21040</name>
</gene>
<dbReference type="SUPFAM" id="SSF56935">
    <property type="entry name" value="Porins"/>
    <property type="match status" value="1"/>
</dbReference>
<feature type="non-terminal residue" evidence="1">
    <location>
        <position position="1"/>
    </location>
</feature>
<sequence>TWSFATSILALTSKDRYVNGDSYDWVTFNARLIQEITVNFALAYEGSYQYMDLDPRGYISLNQVSGGFYKLTFAPTFNVGDIGNYF</sequence>
<protein>
    <submittedName>
        <fullName evidence="1">Carbohydrate porin</fullName>
    </submittedName>
</protein>
<feature type="non-terminal residue" evidence="1">
    <location>
        <position position="86"/>
    </location>
</feature>
<dbReference type="InterPro" id="IPR003192">
    <property type="entry name" value="Porin_LamB"/>
</dbReference>
<dbReference type="GO" id="GO:0034219">
    <property type="term" value="P:carbohydrate transmembrane transport"/>
    <property type="evidence" value="ECO:0007669"/>
    <property type="project" value="InterPro"/>
</dbReference>
<dbReference type="InterPro" id="IPR036998">
    <property type="entry name" value="Porin_LamB_sf"/>
</dbReference>
<dbReference type="EMBL" id="JACGEP010000211">
    <property type="protein sequence ID" value="MBN3053874.1"/>
    <property type="molecule type" value="Genomic_DNA"/>
</dbReference>
<dbReference type="Proteomes" id="UP000768524">
    <property type="component" value="Unassembled WGS sequence"/>
</dbReference>
<dbReference type="GO" id="GO:0016020">
    <property type="term" value="C:membrane"/>
    <property type="evidence" value="ECO:0007669"/>
    <property type="project" value="InterPro"/>
</dbReference>
<dbReference type="RefSeq" id="WP_205560228.1">
    <property type="nucleotide sequence ID" value="NZ_JACGEP010000211.1"/>
</dbReference>
<dbReference type="AlphaFoldDB" id="A0AAE3BGM4"/>
<reference evidence="1" key="1">
    <citation type="submission" date="2020-07" db="EMBL/GenBank/DDBJ databases">
        <title>A pangenomic view of the genus Pectobacterium provides insights into genome organization, phylogeny, and virulence.</title>
        <authorList>
            <person name="Jonkheer E."/>
            <person name="Brankovics B."/>
            <person name="Houwers I."/>
            <person name="Van Der Wolf J."/>
            <person name="Bonants P."/>
            <person name="Vreeburg R."/>
            <person name="Bollema R."/>
            <person name="De Haan J."/>
            <person name="Berke L."/>
            <person name="De Ridder D."/>
            <person name="Smit S."/>
            <person name="Van Der Lee T.A.J."/>
        </authorList>
    </citation>
    <scope>NUCLEOTIDE SEQUENCE</scope>
    <source>
        <strain evidence="1">NAK:433</strain>
    </source>
</reference>